<evidence type="ECO:0000256" key="1">
    <source>
        <dbReference type="SAM" id="Coils"/>
    </source>
</evidence>
<dbReference type="PANTHER" id="PTHR18898">
    <property type="entry name" value="NUCLEOPROTEIN TPR-RELATED"/>
    <property type="match status" value="1"/>
</dbReference>
<protein>
    <recommendedName>
        <fullName evidence="2">Nucleoprotein TPR/MPL1 domain-containing protein</fullName>
    </recommendedName>
</protein>
<dbReference type="Gene3D" id="6.10.250.3150">
    <property type="match status" value="1"/>
</dbReference>
<evidence type="ECO:0000313" key="3">
    <source>
        <dbReference type="EMBL" id="KAJ8976061.1"/>
    </source>
</evidence>
<proteinExistence type="predicted"/>
<keyword evidence="4" id="KW-1185">Reference proteome</keyword>
<reference evidence="3" key="1">
    <citation type="journal article" date="2023" name="Insect Mol. Biol.">
        <title>Genome sequencing provides insights into the evolution of gene families encoding plant cell wall-degrading enzymes in longhorned beetles.</title>
        <authorList>
            <person name="Shin N.R."/>
            <person name="Okamura Y."/>
            <person name="Kirsch R."/>
            <person name="Pauchet Y."/>
        </authorList>
    </citation>
    <scope>NUCLEOTIDE SEQUENCE</scope>
    <source>
        <strain evidence="3">MMC_N1</strain>
    </source>
</reference>
<name>A0ABQ9JDM4_9CUCU</name>
<accession>A0ABQ9JDM4</accession>
<organism evidence="3 4">
    <name type="scientific">Molorchus minor</name>
    <dbReference type="NCBI Taxonomy" id="1323400"/>
    <lineage>
        <taxon>Eukaryota</taxon>
        <taxon>Metazoa</taxon>
        <taxon>Ecdysozoa</taxon>
        <taxon>Arthropoda</taxon>
        <taxon>Hexapoda</taxon>
        <taxon>Insecta</taxon>
        <taxon>Pterygota</taxon>
        <taxon>Neoptera</taxon>
        <taxon>Endopterygota</taxon>
        <taxon>Coleoptera</taxon>
        <taxon>Polyphaga</taxon>
        <taxon>Cucujiformia</taxon>
        <taxon>Chrysomeloidea</taxon>
        <taxon>Cerambycidae</taxon>
        <taxon>Lamiinae</taxon>
        <taxon>Monochamini</taxon>
        <taxon>Molorchus</taxon>
    </lineage>
</organism>
<comment type="caution">
    <text evidence="3">The sequence shown here is derived from an EMBL/GenBank/DDBJ whole genome shotgun (WGS) entry which is preliminary data.</text>
</comment>
<dbReference type="PANTHER" id="PTHR18898:SF2">
    <property type="entry name" value="NUCLEOPROTEIN TPR"/>
    <property type="match status" value="1"/>
</dbReference>
<feature type="coiled-coil region" evidence="1">
    <location>
        <begin position="49"/>
        <end position="241"/>
    </location>
</feature>
<keyword evidence="1" id="KW-0175">Coiled coil</keyword>
<dbReference type="EMBL" id="JAPWTJ010000732">
    <property type="protein sequence ID" value="KAJ8976061.1"/>
    <property type="molecule type" value="Genomic_DNA"/>
</dbReference>
<dbReference type="Proteomes" id="UP001162164">
    <property type="component" value="Unassembled WGS sequence"/>
</dbReference>
<evidence type="ECO:0000259" key="2">
    <source>
        <dbReference type="Pfam" id="PF25481"/>
    </source>
</evidence>
<evidence type="ECO:0000313" key="4">
    <source>
        <dbReference type="Proteomes" id="UP001162164"/>
    </source>
</evidence>
<sequence>MEENFIFASVITEEEWQTVPVEFGNKIIKFVNEKFEEFITAKALLETKYFDSEQSLTELKAENEKLLNKCESFKSKLEVATNTISEHESQLSRLSTEINKLHSQSNELEAEAAECRHQRNLAVDERDEHLKMAQRRNAEVDRLQNDVNALTKQLESAINSKCEALAQADEVASMKITLEYREKRIEQERILLNSQMESLTEELNQRTDELLNMRRDNTSRCIQLETKLTEKTQELAVATEQIKCVTDLKIITWWREMKNFPKNSCNSAMLTIK</sequence>
<feature type="domain" description="Nucleoprotein TPR/MPL1" evidence="2">
    <location>
        <begin position="174"/>
        <end position="245"/>
    </location>
</feature>
<gene>
    <name evidence="3" type="ORF">NQ317_009251</name>
</gene>
<dbReference type="Pfam" id="PF25481">
    <property type="entry name" value="Nucleoprot-TPR"/>
    <property type="match status" value="1"/>
</dbReference>
<dbReference type="InterPro" id="IPR057577">
    <property type="entry name" value="Nucleoprot-TPR/MLP1_dom"/>
</dbReference>